<dbReference type="EMBL" id="LATX01001702">
    <property type="protein sequence ID" value="KTB39161.1"/>
    <property type="molecule type" value="Genomic_DNA"/>
</dbReference>
<dbReference type="GO" id="GO:0016410">
    <property type="term" value="F:N-acyltransferase activity"/>
    <property type="evidence" value="ECO:0007669"/>
    <property type="project" value="TreeGrafter"/>
</dbReference>
<dbReference type="PANTHER" id="PTHR31438:SF1">
    <property type="entry name" value="LYSINE N-ACYLTRANSFERASE C17G9.06C-RELATED"/>
    <property type="match status" value="1"/>
</dbReference>
<dbReference type="SMART" id="SM01006">
    <property type="entry name" value="AlcB"/>
    <property type="match status" value="1"/>
</dbReference>
<evidence type="ECO:0000256" key="1">
    <source>
        <dbReference type="ARBA" id="ARBA00009893"/>
    </source>
</evidence>
<keyword evidence="3" id="KW-0012">Acyltransferase</keyword>
<dbReference type="Proteomes" id="UP000054988">
    <property type="component" value="Unassembled WGS sequence"/>
</dbReference>
<name>A0A0W0FS14_MONRR</name>
<comment type="caution">
    <text evidence="3">The sequence shown here is derived from an EMBL/GenBank/DDBJ whole genome shotgun (WGS) entry which is preliminary data.</text>
</comment>
<dbReference type="InterPro" id="IPR019432">
    <property type="entry name" value="Acyltransferase_MbtK/IucB-like"/>
</dbReference>
<protein>
    <submittedName>
        <fullName evidence="3">Putative acyltransferase</fullName>
    </submittedName>
</protein>
<gene>
    <name evidence="3" type="ORF">WG66_8251</name>
</gene>
<comment type="similarity">
    <text evidence="1">Belongs to the lysine N-acyltransferase MbtK family.</text>
</comment>
<proteinExistence type="inferred from homology"/>
<evidence type="ECO:0000259" key="2">
    <source>
        <dbReference type="SMART" id="SM01006"/>
    </source>
</evidence>
<dbReference type="Pfam" id="PF13523">
    <property type="entry name" value="Acetyltransf_8"/>
    <property type="match status" value="1"/>
</dbReference>
<dbReference type="eggNOG" id="ENOG502RZMI">
    <property type="taxonomic scope" value="Eukaryota"/>
</dbReference>
<reference evidence="3 4" key="1">
    <citation type="submission" date="2015-12" db="EMBL/GenBank/DDBJ databases">
        <title>Draft genome sequence of Moniliophthora roreri, the causal agent of frosty pod rot of cacao.</title>
        <authorList>
            <person name="Aime M.C."/>
            <person name="Diaz-Valderrama J.R."/>
            <person name="Kijpornyongpan T."/>
            <person name="Phillips-Mora W."/>
        </authorList>
    </citation>
    <scope>NUCLEOTIDE SEQUENCE [LARGE SCALE GENOMIC DNA]</scope>
    <source>
        <strain evidence="3 4">MCA 2952</strain>
    </source>
</reference>
<dbReference type="InterPro" id="IPR016181">
    <property type="entry name" value="Acyl_CoA_acyltransferase"/>
</dbReference>
<evidence type="ECO:0000313" key="3">
    <source>
        <dbReference type="EMBL" id="KTB39161.1"/>
    </source>
</evidence>
<organism evidence="3 4">
    <name type="scientific">Moniliophthora roreri</name>
    <name type="common">Frosty pod rot fungus</name>
    <name type="synonym">Monilia roreri</name>
    <dbReference type="NCBI Taxonomy" id="221103"/>
    <lineage>
        <taxon>Eukaryota</taxon>
        <taxon>Fungi</taxon>
        <taxon>Dikarya</taxon>
        <taxon>Basidiomycota</taxon>
        <taxon>Agaricomycotina</taxon>
        <taxon>Agaricomycetes</taxon>
        <taxon>Agaricomycetidae</taxon>
        <taxon>Agaricales</taxon>
        <taxon>Marasmiineae</taxon>
        <taxon>Marasmiaceae</taxon>
        <taxon>Moniliophthora</taxon>
    </lineage>
</organism>
<keyword evidence="3" id="KW-0808">Transferase</keyword>
<sequence>MTSSISNTSPRTTGYVREEYVAPADLTFTLPDGVTTVRSVKSEDGSIQVFLPSESKTVSFVPSDRKLRTSPHGIVNADRAVHTPAFQLTTSQNLTTPDVWVALYAFWIRHSSIQVHPLILPSPEDSATNSAEILTYLTHTGLAFTPPDAEQVSQDLILVRASFWQGAGAPLNFHWIQTPVPHPSISPLNPFAFTQSFTRSEHVLTTHPLRPPKPAPGSVVYSRYIFQLGELLTLTHIDANNPAHFETYCRWQNSDRVNVGWRERGPEEHHRKYLADRLKDPHIMGVIVSWNGEMAGYGEMSWVKEDPMGTYVGGLGDYDQGTHLLIGEEKFRGRQRFTAVMTSLKHACFLRDPRTEVVVGEPRADLPIIPRLIAYLPQELNREFEFPHKRAVYFTLRRERFFQAAMLD</sequence>
<evidence type="ECO:0000313" key="4">
    <source>
        <dbReference type="Proteomes" id="UP000054988"/>
    </source>
</evidence>
<dbReference type="PANTHER" id="PTHR31438">
    <property type="entry name" value="LYSINE N-ACYLTRANSFERASE C17G9.06C-RELATED"/>
    <property type="match status" value="1"/>
</dbReference>
<dbReference type="GO" id="GO:0019290">
    <property type="term" value="P:siderophore biosynthetic process"/>
    <property type="evidence" value="ECO:0007669"/>
    <property type="project" value="InterPro"/>
</dbReference>
<accession>A0A0W0FS14</accession>
<dbReference type="Gene3D" id="3.40.630.30">
    <property type="match status" value="1"/>
</dbReference>
<feature type="domain" description="Acyltransferase MbtK/IucB-like conserved" evidence="2">
    <location>
        <begin position="235"/>
        <end position="284"/>
    </location>
</feature>
<dbReference type="AlphaFoldDB" id="A0A0W0FS14"/>
<dbReference type="SUPFAM" id="SSF55729">
    <property type="entry name" value="Acyl-CoA N-acyltransferases (Nat)"/>
    <property type="match status" value="1"/>
</dbReference>